<organism evidence="2 3">
    <name type="scientific">Scleroderma citrinum Foug A</name>
    <dbReference type="NCBI Taxonomy" id="1036808"/>
    <lineage>
        <taxon>Eukaryota</taxon>
        <taxon>Fungi</taxon>
        <taxon>Dikarya</taxon>
        <taxon>Basidiomycota</taxon>
        <taxon>Agaricomycotina</taxon>
        <taxon>Agaricomycetes</taxon>
        <taxon>Agaricomycetidae</taxon>
        <taxon>Boletales</taxon>
        <taxon>Sclerodermatineae</taxon>
        <taxon>Sclerodermataceae</taxon>
        <taxon>Scleroderma</taxon>
    </lineage>
</organism>
<keyword evidence="3" id="KW-1185">Reference proteome</keyword>
<reference evidence="2 3" key="1">
    <citation type="submission" date="2014-04" db="EMBL/GenBank/DDBJ databases">
        <authorList>
            <consortium name="DOE Joint Genome Institute"/>
            <person name="Kuo A."/>
            <person name="Kohler A."/>
            <person name="Nagy L.G."/>
            <person name="Floudas D."/>
            <person name="Copeland A."/>
            <person name="Barry K.W."/>
            <person name="Cichocki N."/>
            <person name="Veneault-Fourrey C."/>
            <person name="LaButti K."/>
            <person name="Lindquist E.A."/>
            <person name="Lipzen A."/>
            <person name="Lundell T."/>
            <person name="Morin E."/>
            <person name="Murat C."/>
            <person name="Sun H."/>
            <person name="Tunlid A."/>
            <person name="Henrissat B."/>
            <person name="Grigoriev I.V."/>
            <person name="Hibbett D.S."/>
            <person name="Martin F."/>
            <person name="Nordberg H.P."/>
            <person name="Cantor M.N."/>
            <person name="Hua S.X."/>
        </authorList>
    </citation>
    <scope>NUCLEOTIDE SEQUENCE [LARGE SCALE GENOMIC DNA]</scope>
    <source>
        <strain evidence="2 3">Foug A</strain>
    </source>
</reference>
<dbReference type="EMBL" id="KN822761">
    <property type="protein sequence ID" value="KIM50066.1"/>
    <property type="molecule type" value="Genomic_DNA"/>
</dbReference>
<gene>
    <name evidence="2" type="ORF">SCLCIDRAFT_34705</name>
</gene>
<accession>A0A0C3D1R9</accession>
<keyword evidence="1" id="KW-0732">Signal</keyword>
<dbReference type="HOGENOM" id="CLU_050420_0_0_1"/>
<dbReference type="Proteomes" id="UP000053989">
    <property type="component" value="Unassembled WGS sequence"/>
</dbReference>
<proteinExistence type="predicted"/>
<evidence type="ECO:0000313" key="3">
    <source>
        <dbReference type="Proteomes" id="UP000053989"/>
    </source>
</evidence>
<dbReference type="OrthoDB" id="2621215at2759"/>
<reference evidence="3" key="2">
    <citation type="submission" date="2015-01" db="EMBL/GenBank/DDBJ databases">
        <title>Evolutionary Origins and Diversification of the Mycorrhizal Mutualists.</title>
        <authorList>
            <consortium name="DOE Joint Genome Institute"/>
            <consortium name="Mycorrhizal Genomics Consortium"/>
            <person name="Kohler A."/>
            <person name="Kuo A."/>
            <person name="Nagy L.G."/>
            <person name="Floudas D."/>
            <person name="Copeland A."/>
            <person name="Barry K.W."/>
            <person name="Cichocki N."/>
            <person name="Veneault-Fourrey C."/>
            <person name="LaButti K."/>
            <person name="Lindquist E.A."/>
            <person name="Lipzen A."/>
            <person name="Lundell T."/>
            <person name="Morin E."/>
            <person name="Murat C."/>
            <person name="Riley R."/>
            <person name="Ohm R."/>
            <person name="Sun H."/>
            <person name="Tunlid A."/>
            <person name="Henrissat B."/>
            <person name="Grigoriev I.V."/>
            <person name="Hibbett D.S."/>
            <person name="Martin F."/>
        </authorList>
    </citation>
    <scope>NUCLEOTIDE SEQUENCE [LARGE SCALE GENOMIC DNA]</scope>
    <source>
        <strain evidence="3">Foug A</strain>
    </source>
</reference>
<feature type="signal peptide" evidence="1">
    <location>
        <begin position="1"/>
        <end position="25"/>
    </location>
</feature>
<sequence>MVSSPTAAHESILTAIIWQLSSVLATIPLPKGIITYQTHGNRHIQGQTICGVPDLTIMMVTEGGLEDQPIWLMESAFSQNDADVTEKLRAYIEDHPDILVVGKVLLKQNGKYSSPGANGSLATSLRSSELLSRRNWRGSLGVDEFAHVDIDDHIWFSLASVEIHLWICQAGELDIDRKDGDGYAFGTLYPTVDISSITDAFLRGLALVKEATLHTLKTALVNGAWATAYGRYFQWYKDQVNKSSHGSRGVSTPIELRESV</sequence>
<feature type="chain" id="PRO_5002163202" evidence="1">
    <location>
        <begin position="26"/>
        <end position="260"/>
    </location>
</feature>
<dbReference type="InParanoid" id="A0A0C3D1R9"/>
<evidence type="ECO:0000256" key="1">
    <source>
        <dbReference type="SAM" id="SignalP"/>
    </source>
</evidence>
<evidence type="ECO:0000313" key="2">
    <source>
        <dbReference type="EMBL" id="KIM50066.1"/>
    </source>
</evidence>
<dbReference type="AlphaFoldDB" id="A0A0C3D1R9"/>
<protein>
    <submittedName>
        <fullName evidence="2">Uncharacterized protein</fullName>
    </submittedName>
</protein>
<name>A0A0C3D1R9_9AGAM</name>